<keyword evidence="2" id="KW-1185">Reference proteome</keyword>
<organism evidence="1 2">
    <name type="scientific">Lindgomyces ingoldianus</name>
    <dbReference type="NCBI Taxonomy" id="673940"/>
    <lineage>
        <taxon>Eukaryota</taxon>
        <taxon>Fungi</taxon>
        <taxon>Dikarya</taxon>
        <taxon>Ascomycota</taxon>
        <taxon>Pezizomycotina</taxon>
        <taxon>Dothideomycetes</taxon>
        <taxon>Pleosporomycetidae</taxon>
        <taxon>Pleosporales</taxon>
        <taxon>Lindgomycetaceae</taxon>
        <taxon>Lindgomyces</taxon>
    </lineage>
</organism>
<reference evidence="1" key="1">
    <citation type="journal article" date="2020" name="Stud. Mycol.">
        <title>101 Dothideomycetes genomes: a test case for predicting lifestyles and emergence of pathogens.</title>
        <authorList>
            <person name="Haridas S."/>
            <person name="Albert R."/>
            <person name="Binder M."/>
            <person name="Bloem J."/>
            <person name="Labutti K."/>
            <person name="Salamov A."/>
            <person name="Andreopoulos B."/>
            <person name="Baker S."/>
            <person name="Barry K."/>
            <person name="Bills G."/>
            <person name="Bluhm B."/>
            <person name="Cannon C."/>
            <person name="Castanera R."/>
            <person name="Culley D."/>
            <person name="Daum C."/>
            <person name="Ezra D."/>
            <person name="Gonzalez J."/>
            <person name="Henrissat B."/>
            <person name="Kuo A."/>
            <person name="Liang C."/>
            <person name="Lipzen A."/>
            <person name="Lutzoni F."/>
            <person name="Magnuson J."/>
            <person name="Mondo S."/>
            <person name="Nolan M."/>
            <person name="Ohm R."/>
            <person name="Pangilinan J."/>
            <person name="Park H.-J."/>
            <person name="Ramirez L."/>
            <person name="Alfaro M."/>
            <person name="Sun H."/>
            <person name="Tritt A."/>
            <person name="Yoshinaga Y."/>
            <person name="Zwiers L.-H."/>
            <person name="Turgeon B."/>
            <person name="Goodwin S."/>
            <person name="Spatafora J."/>
            <person name="Crous P."/>
            <person name="Grigoriev I."/>
        </authorList>
    </citation>
    <scope>NUCLEOTIDE SEQUENCE</scope>
    <source>
        <strain evidence="1">ATCC 200398</strain>
    </source>
</reference>
<evidence type="ECO:0000313" key="2">
    <source>
        <dbReference type="Proteomes" id="UP000799755"/>
    </source>
</evidence>
<protein>
    <submittedName>
        <fullName evidence="1">Uncharacterized protein</fullName>
    </submittedName>
</protein>
<name>A0ACB6QBV7_9PLEO</name>
<dbReference type="Proteomes" id="UP000799755">
    <property type="component" value="Unassembled WGS sequence"/>
</dbReference>
<comment type="caution">
    <text evidence="1">The sequence shown here is derived from an EMBL/GenBank/DDBJ whole genome shotgun (WGS) entry which is preliminary data.</text>
</comment>
<accession>A0ACB6QBV7</accession>
<evidence type="ECO:0000313" key="1">
    <source>
        <dbReference type="EMBL" id="KAF2464381.1"/>
    </source>
</evidence>
<gene>
    <name evidence="1" type="ORF">BDR25DRAFT_361650</name>
</gene>
<proteinExistence type="predicted"/>
<dbReference type="EMBL" id="MU003537">
    <property type="protein sequence ID" value="KAF2464381.1"/>
    <property type="molecule type" value="Genomic_DNA"/>
</dbReference>
<sequence>MELARPCCSLTYGYVLSPTLSHHLYNYYAQSHTGFCLKSQHNSRKAQAAFGKGRRAAYLNPDLTPRKSHWIPESAPFYEMVSDSHLVEILVLYIWLACQVPTLCTARWRFNLSPGVTEHPALRKKVLRSLCSVPYDAATKPVQDDVDTSSYCYSKPEIGVGGNPAMHVEPKCATLNDFVNFGQNLFDAAQFLTKCPMCGKETSTNQLKSLPHSEIPSSSP</sequence>